<dbReference type="GO" id="GO:0017057">
    <property type="term" value="F:6-phosphogluconolactonase activity"/>
    <property type="evidence" value="ECO:0007669"/>
    <property type="project" value="TreeGrafter"/>
</dbReference>
<dbReference type="InterPro" id="IPR015943">
    <property type="entry name" value="WD40/YVTN_repeat-like_dom_sf"/>
</dbReference>
<dbReference type="PANTHER" id="PTHR30344">
    <property type="entry name" value="6-PHOSPHOGLUCONOLACTONASE-RELATED"/>
    <property type="match status" value="1"/>
</dbReference>
<organism evidence="4 5">
    <name type="scientific">Tolypocladium ophioglossoides (strain CBS 100239)</name>
    <name type="common">Snaketongue truffleclub</name>
    <name type="synonym">Elaphocordyceps ophioglossoides</name>
    <dbReference type="NCBI Taxonomy" id="1163406"/>
    <lineage>
        <taxon>Eukaryota</taxon>
        <taxon>Fungi</taxon>
        <taxon>Dikarya</taxon>
        <taxon>Ascomycota</taxon>
        <taxon>Pezizomycotina</taxon>
        <taxon>Sordariomycetes</taxon>
        <taxon>Hypocreomycetidae</taxon>
        <taxon>Hypocreales</taxon>
        <taxon>Ophiocordycipitaceae</taxon>
        <taxon>Tolypocladium</taxon>
    </lineage>
</organism>
<dbReference type="InterPro" id="IPR019405">
    <property type="entry name" value="Lactonase_7-beta_prop"/>
</dbReference>
<keyword evidence="3" id="KW-0732">Signal</keyword>
<evidence type="ECO:0000256" key="3">
    <source>
        <dbReference type="SAM" id="SignalP"/>
    </source>
</evidence>
<dbReference type="Pfam" id="PF10282">
    <property type="entry name" value="Lactonase"/>
    <property type="match status" value="1"/>
</dbReference>
<feature type="chain" id="PRO_5005544809" evidence="3">
    <location>
        <begin position="22"/>
        <end position="409"/>
    </location>
</feature>
<dbReference type="SUPFAM" id="SSF51004">
    <property type="entry name" value="C-terminal (heme d1) domain of cytochrome cd1-nitrite reductase"/>
    <property type="match status" value="1"/>
</dbReference>
<keyword evidence="5" id="KW-1185">Reference proteome</keyword>
<dbReference type="Proteomes" id="UP000036947">
    <property type="component" value="Unassembled WGS sequence"/>
</dbReference>
<dbReference type="EMBL" id="LFRF01000023">
    <property type="protein sequence ID" value="KND88710.1"/>
    <property type="molecule type" value="Genomic_DNA"/>
</dbReference>
<dbReference type="STRING" id="1163406.A0A0L0N4G4"/>
<dbReference type="InterPro" id="IPR011048">
    <property type="entry name" value="Haem_d1_sf"/>
</dbReference>
<dbReference type="InterPro" id="IPR050282">
    <property type="entry name" value="Cycloisomerase_2"/>
</dbReference>
<feature type="region of interest" description="Disordered" evidence="2">
    <location>
        <begin position="162"/>
        <end position="187"/>
    </location>
</feature>
<dbReference type="AlphaFoldDB" id="A0A0L0N4G4"/>
<dbReference type="PANTHER" id="PTHR30344:SF1">
    <property type="entry name" value="6-PHOSPHOGLUCONOLACTONASE"/>
    <property type="match status" value="1"/>
</dbReference>
<name>A0A0L0N4G4_TOLOC</name>
<sequence>MLSPLSASSLVSSLLWTAAHASTSMLYVSSYSGKVTTLDLTTCSSSSSSSSATAGVPKLRTVSSTDGCAGSPSWLTLDHGRSTLFCVDEGLQSGGGTLSSFQTNADGTLAKLDKLDTPPGPVSGALLMRGRDDGTNTHVRSGGSAFSTWDVSNPSRITPVQTETFKSTKPPANPDRQNAPHPHEAFLDPTGRFIAVPDLGTDEIRLFAVGSTANLTVEPLPPVAVAPGSGPRHVAFAVKGGRTFMYLVTELANTIVGYRVTYPAGGIELAELWTIGTHGKGKPASKSAYAAEIVVSPDQNFAVVSSRNENNFSIPNLDAGNSTAMASDPIINFAIDGATGALSAIQEVPAGGRFPRQFSMNKAGTLIAVGLQSDGRVVLIKRDPQSGKLGEFAGYAELAGQITSVMFNE</sequence>
<dbReference type="OrthoDB" id="9972196at2759"/>
<evidence type="ECO:0000256" key="2">
    <source>
        <dbReference type="SAM" id="MobiDB-lite"/>
    </source>
</evidence>
<comment type="caution">
    <text evidence="4">The sequence shown here is derived from an EMBL/GenBank/DDBJ whole genome shotgun (WGS) entry which is preliminary data.</text>
</comment>
<evidence type="ECO:0000256" key="1">
    <source>
        <dbReference type="ARBA" id="ARBA00005564"/>
    </source>
</evidence>
<feature type="signal peptide" evidence="3">
    <location>
        <begin position="1"/>
        <end position="21"/>
    </location>
</feature>
<proteinExistence type="inferred from homology"/>
<protein>
    <submittedName>
        <fullName evidence="4">Uncharacterized protein C18E5.01</fullName>
    </submittedName>
</protein>
<gene>
    <name evidence="4" type="ORF">TOPH_06603</name>
</gene>
<dbReference type="Gene3D" id="2.130.10.10">
    <property type="entry name" value="YVTN repeat-like/Quinoprotein amine dehydrogenase"/>
    <property type="match status" value="1"/>
</dbReference>
<comment type="similarity">
    <text evidence="1">Belongs to the cycloisomerase 2 family.</text>
</comment>
<reference evidence="4 5" key="1">
    <citation type="journal article" date="2015" name="BMC Genomics">
        <title>The genome of the truffle-parasite Tolypocladium ophioglossoides and the evolution of antifungal peptaibiotics.</title>
        <authorList>
            <person name="Quandt C.A."/>
            <person name="Bushley K.E."/>
            <person name="Spatafora J.W."/>
        </authorList>
    </citation>
    <scope>NUCLEOTIDE SEQUENCE [LARGE SCALE GENOMIC DNA]</scope>
    <source>
        <strain evidence="4 5">CBS 100239</strain>
    </source>
</reference>
<evidence type="ECO:0000313" key="4">
    <source>
        <dbReference type="EMBL" id="KND88710.1"/>
    </source>
</evidence>
<accession>A0A0L0N4G4</accession>
<evidence type="ECO:0000313" key="5">
    <source>
        <dbReference type="Proteomes" id="UP000036947"/>
    </source>
</evidence>